<gene>
    <name evidence="1" type="ORF">ALC53_06359</name>
</gene>
<evidence type="ECO:0000313" key="1">
    <source>
        <dbReference type="EMBL" id="KYM83093.1"/>
    </source>
</evidence>
<reference evidence="1 2" key="1">
    <citation type="submission" date="2015-09" db="EMBL/GenBank/DDBJ databases">
        <title>Atta colombica WGS genome.</title>
        <authorList>
            <person name="Nygaard S."/>
            <person name="Hu H."/>
            <person name="Boomsma J."/>
            <person name="Zhang G."/>
        </authorList>
    </citation>
    <scope>NUCLEOTIDE SEQUENCE [LARGE SCALE GENOMIC DNA]</scope>
    <source>
        <strain evidence="1">Treedump-2</strain>
        <tissue evidence="1">Whole body</tissue>
    </source>
</reference>
<dbReference type="EMBL" id="KQ976500">
    <property type="protein sequence ID" value="KYM83093.1"/>
    <property type="molecule type" value="Genomic_DNA"/>
</dbReference>
<protein>
    <submittedName>
        <fullName evidence="1">Uncharacterized protein</fullName>
    </submittedName>
</protein>
<dbReference type="Proteomes" id="UP000078540">
    <property type="component" value="Unassembled WGS sequence"/>
</dbReference>
<name>A0A195BEU2_9HYME</name>
<accession>A0A195BEU2</accession>
<organism evidence="1 2">
    <name type="scientific">Atta colombica</name>
    <dbReference type="NCBI Taxonomy" id="520822"/>
    <lineage>
        <taxon>Eukaryota</taxon>
        <taxon>Metazoa</taxon>
        <taxon>Ecdysozoa</taxon>
        <taxon>Arthropoda</taxon>
        <taxon>Hexapoda</taxon>
        <taxon>Insecta</taxon>
        <taxon>Pterygota</taxon>
        <taxon>Neoptera</taxon>
        <taxon>Endopterygota</taxon>
        <taxon>Hymenoptera</taxon>
        <taxon>Apocrita</taxon>
        <taxon>Aculeata</taxon>
        <taxon>Formicoidea</taxon>
        <taxon>Formicidae</taxon>
        <taxon>Myrmicinae</taxon>
        <taxon>Atta</taxon>
    </lineage>
</organism>
<keyword evidence="2" id="KW-1185">Reference proteome</keyword>
<dbReference type="AlphaFoldDB" id="A0A195BEU2"/>
<sequence length="54" mass="5948">MGDKVGGGYCEEEMKRGWGDSEETRAIGIYPKTRTRGYLAHGSAIFNARSPRPS</sequence>
<evidence type="ECO:0000313" key="2">
    <source>
        <dbReference type="Proteomes" id="UP000078540"/>
    </source>
</evidence>
<proteinExistence type="predicted"/>